<evidence type="ECO:0000313" key="1">
    <source>
        <dbReference type="EMBL" id="KIW69932.1"/>
    </source>
</evidence>
<name>A0A0D2E6I1_9EURO</name>
<evidence type="ECO:0008006" key="3">
    <source>
        <dbReference type="Google" id="ProtNLM"/>
    </source>
</evidence>
<dbReference type="PANTHER" id="PTHR36166:SF1">
    <property type="entry name" value="SRPBCC DOMAIN-CONTAINING PROTEIN"/>
    <property type="match status" value="1"/>
</dbReference>
<dbReference type="EMBL" id="KN846957">
    <property type="protein sequence ID" value="KIW69932.1"/>
    <property type="molecule type" value="Genomic_DNA"/>
</dbReference>
<evidence type="ECO:0000313" key="2">
    <source>
        <dbReference type="Proteomes" id="UP000054266"/>
    </source>
</evidence>
<gene>
    <name evidence="1" type="ORF">PV04_02246</name>
</gene>
<organism evidence="1 2">
    <name type="scientific">Phialophora macrospora</name>
    <dbReference type="NCBI Taxonomy" id="1851006"/>
    <lineage>
        <taxon>Eukaryota</taxon>
        <taxon>Fungi</taxon>
        <taxon>Dikarya</taxon>
        <taxon>Ascomycota</taxon>
        <taxon>Pezizomycotina</taxon>
        <taxon>Eurotiomycetes</taxon>
        <taxon>Chaetothyriomycetidae</taxon>
        <taxon>Chaetothyriales</taxon>
        <taxon>Herpotrichiellaceae</taxon>
        <taxon>Phialophora</taxon>
    </lineage>
</organism>
<dbReference type="PANTHER" id="PTHR36166">
    <property type="entry name" value="CHROMOSOME 9, WHOLE GENOME SHOTGUN SEQUENCE"/>
    <property type="match status" value="1"/>
</dbReference>
<keyword evidence="2" id="KW-1185">Reference proteome</keyword>
<dbReference type="STRING" id="5601.A0A0D2E6I1"/>
<dbReference type="AlphaFoldDB" id="A0A0D2E6I1"/>
<dbReference type="Gene3D" id="3.30.530.20">
    <property type="match status" value="1"/>
</dbReference>
<reference evidence="1 2" key="1">
    <citation type="submission" date="2015-01" db="EMBL/GenBank/DDBJ databases">
        <title>The Genome Sequence of Capronia semiimmersa CBS27337.</title>
        <authorList>
            <consortium name="The Broad Institute Genomics Platform"/>
            <person name="Cuomo C."/>
            <person name="de Hoog S."/>
            <person name="Gorbushina A."/>
            <person name="Stielow B."/>
            <person name="Teixiera M."/>
            <person name="Abouelleil A."/>
            <person name="Chapman S.B."/>
            <person name="Priest M."/>
            <person name="Young S.K."/>
            <person name="Wortman J."/>
            <person name="Nusbaum C."/>
            <person name="Birren B."/>
        </authorList>
    </citation>
    <scope>NUCLEOTIDE SEQUENCE [LARGE SCALE GENOMIC DNA]</scope>
    <source>
        <strain evidence="1 2">CBS 27337</strain>
    </source>
</reference>
<dbReference type="CDD" id="cd07822">
    <property type="entry name" value="SRPBCC_4"/>
    <property type="match status" value="1"/>
</dbReference>
<dbReference type="SUPFAM" id="SSF55961">
    <property type="entry name" value="Bet v1-like"/>
    <property type="match status" value="1"/>
</dbReference>
<sequence>MPAQALTSVVIDAPPQQVWDILTDFDHWPDWNTGFTAMRAHSTPVQLGTQVTFTNRMSDTAKPGTYTARITSWKPEAHEFAWKGGPLPEVMGWLLRGNHSFRLVEQDGGKKTLFNHNEGVEGMLGQLVPQGMVKDLVHMLERFNGELKRRVEASAMVAAT</sequence>
<proteinExistence type="predicted"/>
<accession>A0A0D2E6I1</accession>
<dbReference type="InterPro" id="IPR023393">
    <property type="entry name" value="START-like_dom_sf"/>
</dbReference>
<protein>
    <recommendedName>
        <fullName evidence="3">Coenzyme Q-binding protein COQ10 START domain-containing protein</fullName>
    </recommendedName>
</protein>
<dbReference type="InterPro" id="IPR019587">
    <property type="entry name" value="Polyketide_cyclase/dehydratase"/>
</dbReference>
<dbReference type="Pfam" id="PF10604">
    <property type="entry name" value="Polyketide_cyc2"/>
    <property type="match status" value="1"/>
</dbReference>
<dbReference type="Proteomes" id="UP000054266">
    <property type="component" value="Unassembled WGS sequence"/>
</dbReference>
<dbReference type="HOGENOM" id="CLU_069867_4_0_1"/>